<proteinExistence type="predicted"/>
<sequence>MRMEKVAKWPEVSKAWNFDFDDDDDESDGADVASFKRSEKMVRWIIEGTLIDSSRSSQRSRGDNIGFNGDDYGGQRMNNKKGDSGNFRGPKYKGSRFGKIWWQ</sequence>
<dbReference type="EMBL" id="JAJSOW010000100">
    <property type="protein sequence ID" value="KAI9185251.1"/>
    <property type="molecule type" value="Genomic_DNA"/>
</dbReference>
<reference evidence="2" key="1">
    <citation type="journal article" date="2022" name="Plant J.">
        <title>Strategies of tolerance reflected in two North American maple genomes.</title>
        <authorList>
            <person name="McEvoy S.L."/>
            <person name="Sezen U.U."/>
            <person name="Trouern-Trend A."/>
            <person name="McMahon S.M."/>
            <person name="Schaberg P.G."/>
            <person name="Yang J."/>
            <person name="Wegrzyn J.L."/>
            <person name="Swenson N.G."/>
        </authorList>
    </citation>
    <scope>NUCLEOTIDE SEQUENCE</scope>
    <source>
        <strain evidence="2">91603</strain>
    </source>
</reference>
<protein>
    <submittedName>
        <fullName evidence="2">Uncharacterized protein</fullName>
    </submittedName>
</protein>
<dbReference type="Proteomes" id="UP001064489">
    <property type="component" value="Chromosome 3"/>
</dbReference>
<dbReference type="AlphaFoldDB" id="A0AAD5NUW5"/>
<comment type="caution">
    <text evidence="2">The sequence shown here is derived from an EMBL/GenBank/DDBJ whole genome shotgun (WGS) entry which is preliminary data.</text>
</comment>
<feature type="region of interest" description="Disordered" evidence="1">
    <location>
        <begin position="54"/>
        <end position="103"/>
    </location>
</feature>
<gene>
    <name evidence="2" type="ORF">LWI28_005627</name>
</gene>
<keyword evidence="3" id="KW-1185">Reference proteome</keyword>
<evidence type="ECO:0000256" key="1">
    <source>
        <dbReference type="SAM" id="MobiDB-lite"/>
    </source>
</evidence>
<accession>A0AAD5NUW5</accession>
<reference evidence="2" key="2">
    <citation type="submission" date="2023-02" db="EMBL/GenBank/DDBJ databases">
        <authorList>
            <person name="Swenson N.G."/>
            <person name="Wegrzyn J.L."/>
            <person name="Mcevoy S.L."/>
        </authorList>
    </citation>
    <scope>NUCLEOTIDE SEQUENCE</scope>
    <source>
        <strain evidence="2">91603</strain>
        <tissue evidence="2">Leaf</tissue>
    </source>
</reference>
<evidence type="ECO:0000313" key="3">
    <source>
        <dbReference type="Proteomes" id="UP001064489"/>
    </source>
</evidence>
<name>A0AAD5NUW5_ACENE</name>
<organism evidence="2 3">
    <name type="scientific">Acer negundo</name>
    <name type="common">Box elder</name>
    <dbReference type="NCBI Taxonomy" id="4023"/>
    <lineage>
        <taxon>Eukaryota</taxon>
        <taxon>Viridiplantae</taxon>
        <taxon>Streptophyta</taxon>
        <taxon>Embryophyta</taxon>
        <taxon>Tracheophyta</taxon>
        <taxon>Spermatophyta</taxon>
        <taxon>Magnoliopsida</taxon>
        <taxon>eudicotyledons</taxon>
        <taxon>Gunneridae</taxon>
        <taxon>Pentapetalae</taxon>
        <taxon>rosids</taxon>
        <taxon>malvids</taxon>
        <taxon>Sapindales</taxon>
        <taxon>Sapindaceae</taxon>
        <taxon>Hippocastanoideae</taxon>
        <taxon>Acereae</taxon>
        <taxon>Acer</taxon>
    </lineage>
</organism>
<evidence type="ECO:0000313" key="2">
    <source>
        <dbReference type="EMBL" id="KAI9185251.1"/>
    </source>
</evidence>